<feature type="domain" description="Mce/MlaD" evidence="2">
    <location>
        <begin position="36"/>
        <end position="112"/>
    </location>
</feature>
<name>A0ABX1IZN0_9PSEU</name>
<proteinExistence type="predicted"/>
<dbReference type="Proteomes" id="UP000715441">
    <property type="component" value="Unassembled WGS sequence"/>
</dbReference>
<dbReference type="InterPro" id="IPR003399">
    <property type="entry name" value="Mce/MlaD"/>
</dbReference>
<dbReference type="InterPro" id="IPR005693">
    <property type="entry name" value="Mce"/>
</dbReference>
<comment type="caution">
    <text evidence="4">The sequence shown here is derived from an EMBL/GenBank/DDBJ whole genome shotgun (WGS) entry which is preliminary data.</text>
</comment>
<dbReference type="Pfam" id="PF11887">
    <property type="entry name" value="Mce4_CUP1"/>
    <property type="match status" value="1"/>
</dbReference>
<evidence type="ECO:0000313" key="5">
    <source>
        <dbReference type="Proteomes" id="UP000715441"/>
    </source>
</evidence>
<dbReference type="InterPro" id="IPR024516">
    <property type="entry name" value="Mce_C"/>
</dbReference>
<reference evidence="4 5" key="1">
    <citation type="submission" date="2020-04" db="EMBL/GenBank/DDBJ databases">
        <title>Novel species.</title>
        <authorList>
            <person name="Teo W.F.A."/>
            <person name="Lipun K."/>
            <person name="Srisuk N."/>
            <person name="Duangmal K."/>
        </authorList>
    </citation>
    <scope>NUCLEOTIDE SEQUENCE [LARGE SCALE GENOMIC DNA]</scope>
    <source>
        <strain evidence="4 5">K13G38</strain>
    </source>
</reference>
<keyword evidence="1" id="KW-1133">Transmembrane helix</keyword>
<sequence length="335" mass="36169">MRRTGLLIKVLAYVMTTVAMTGVLVVVFGGFRFEPTTTYRAVFDDISGMKPSSEVRAAGVDVGRVESTERLPDNTIAVTFSVGKQIPLTTGTTAVIRYKNLVGDRFLQLAKGDGPLLPAGGTIPKTRTRPALDLDELFNGFTPLFQGLRPDEVNRLSASLISVLQGQGSAVDGLLSDLGSVTTTLADRGSLISDVVNQLNTVLETLVRRAPELNDTIVNLQRVVSGLASDREQIGGSLTDIDNLTSTVGGLLQQDRPDLRNTIAQLTRFSQTINADQKALDNLIRRLPGYYIPLGRLGANQSAFQFYVCGVRLRVTTPAGRIDMPFINSGNVTRC</sequence>
<organism evidence="4 5">
    <name type="scientific">Amycolatopsis acididurans</name>
    <dbReference type="NCBI Taxonomy" id="2724524"/>
    <lineage>
        <taxon>Bacteria</taxon>
        <taxon>Bacillati</taxon>
        <taxon>Actinomycetota</taxon>
        <taxon>Actinomycetes</taxon>
        <taxon>Pseudonocardiales</taxon>
        <taxon>Pseudonocardiaceae</taxon>
        <taxon>Amycolatopsis</taxon>
    </lineage>
</organism>
<dbReference type="EMBL" id="JAAXLS010000001">
    <property type="protein sequence ID" value="NKQ51565.1"/>
    <property type="molecule type" value="Genomic_DNA"/>
</dbReference>
<protein>
    <submittedName>
        <fullName evidence="4">MCE family protein</fullName>
    </submittedName>
</protein>
<dbReference type="InterPro" id="IPR052336">
    <property type="entry name" value="MlaD_Phospholipid_Transporter"/>
</dbReference>
<accession>A0ABX1IZN0</accession>
<evidence type="ECO:0000256" key="1">
    <source>
        <dbReference type="SAM" id="Phobius"/>
    </source>
</evidence>
<dbReference type="NCBIfam" id="TIGR00996">
    <property type="entry name" value="Mtu_fam_mce"/>
    <property type="match status" value="1"/>
</dbReference>
<feature type="domain" description="Mammalian cell entry C-terminal" evidence="3">
    <location>
        <begin position="117"/>
        <end position="318"/>
    </location>
</feature>
<keyword evidence="1" id="KW-0812">Transmembrane</keyword>
<dbReference type="Pfam" id="PF02470">
    <property type="entry name" value="MlaD"/>
    <property type="match status" value="1"/>
</dbReference>
<dbReference type="RefSeq" id="WP_168510571.1">
    <property type="nucleotide sequence ID" value="NZ_JAAXLS010000001.1"/>
</dbReference>
<dbReference type="PANTHER" id="PTHR33371:SF17">
    <property type="entry name" value="MCE-FAMILY PROTEIN MCE1B"/>
    <property type="match status" value="1"/>
</dbReference>
<gene>
    <name evidence="4" type="ORF">HFP15_01575</name>
</gene>
<keyword evidence="1" id="KW-0472">Membrane</keyword>
<evidence type="ECO:0000259" key="3">
    <source>
        <dbReference type="Pfam" id="PF11887"/>
    </source>
</evidence>
<evidence type="ECO:0000259" key="2">
    <source>
        <dbReference type="Pfam" id="PF02470"/>
    </source>
</evidence>
<feature type="transmembrane region" description="Helical" evidence="1">
    <location>
        <begin position="12"/>
        <end position="31"/>
    </location>
</feature>
<evidence type="ECO:0000313" key="4">
    <source>
        <dbReference type="EMBL" id="NKQ51565.1"/>
    </source>
</evidence>
<keyword evidence="5" id="KW-1185">Reference proteome</keyword>
<dbReference type="PANTHER" id="PTHR33371">
    <property type="entry name" value="INTERMEMBRANE PHOSPHOLIPID TRANSPORT SYSTEM BINDING PROTEIN MLAD-RELATED"/>
    <property type="match status" value="1"/>
</dbReference>